<gene>
    <name evidence="2" type="ORF">ACFO6S_12205</name>
</gene>
<feature type="signal peptide" evidence="1">
    <location>
        <begin position="1"/>
        <end position="28"/>
    </location>
</feature>
<dbReference type="Gene3D" id="3.10.450.50">
    <property type="match status" value="1"/>
</dbReference>
<organism evidence="2 3">
    <name type="scientific">Rhodococcus kronopolitis</name>
    <dbReference type="NCBI Taxonomy" id="1460226"/>
    <lineage>
        <taxon>Bacteria</taxon>
        <taxon>Bacillati</taxon>
        <taxon>Actinomycetota</taxon>
        <taxon>Actinomycetes</taxon>
        <taxon>Mycobacteriales</taxon>
        <taxon>Nocardiaceae</taxon>
        <taxon>Rhodococcus</taxon>
    </lineage>
</organism>
<dbReference type="InterPro" id="IPR032710">
    <property type="entry name" value="NTF2-like_dom_sf"/>
</dbReference>
<keyword evidence="3" id="KW-1185">Reference proteome</keyword>
<feature type="chain" id="PRO_5047225029" description="DUF4878 domain-containing protein" evidence="1">
    <location>
        <begin position="29"/>
        <end position="160"/>
    </location>
</feature>
<evidence type="ECO:0000313" key="2">
    <source>
        <dbReference type="EMBL" id="MFC4604449.1"/>
    </source>
</evidence>
<keyword evidence="1" id="KW-0732">Signal</keyword>
<dbReference type="RefSeq" id="WP_378417270.1">
    <property type="nucleotide sequence ID" value="NZ_JBHSFO010000005.1"/>
</dbReference>
<name>A0ABV9FVT5_9NOCA</name>
<reference evidence="3" key="1">
    <citation type="journal article" date="2019" name="Int. J. Syst. Evol. Microbiol.">
        <title>The Global Catalogue of Microorganisms (GCM) 10K type strain sequencing project: providing services to taxonomists for standard genome sequencing and annotation.</title>
        <authorList>
            <consortium name="The Broad Institute Genomics Platform"/>
            <consortium name="The Broad Institute Genome Sequencing Center for Infectious Disease"/>
            <person name="Wu L."/>
            <person name="Ma J."/>
        </authorList>
    </citation>
    <scope>NUCLEOTIDE SEQUENCE [LARGE SCALE GENOMIC DNA]</scope>
    <source>
        <strain evidence="3">CCUG 54520</strain>
    </source>
</reference>
<dbReference type="EMBL" id="JBHSFO010000005">
    <property type="protein sequence ID" value="MFC4604449.1"/>
    <property type="molecule type" value="Genomic_DNA"/>
</dbReference>
<evidence type="ECO:0000256" key="1">
    <source>
        <dbReference type="SAM" id="SignalP"/>
    </source>
</evidence>
<comment type="caution">
    <text evidence="2">The sequence shown here is derived from an EMBL/GenBank/DDBJ whole genome shotgun (WGS) entry which is preliminary data.</text>
</comment>
<dbReference type="Proteomes" id="UP001595914">
    <property type="component" value="Unassembled WGS sequence"/>
</dbReference>
<dbReference type="SUPFAM" id="SSF54427">
    <property type="entry name" value="NTF2-like"/>
    <property type="match status" value="1"/>
</dbReference>
<evidence type="ECO:0000313" key="3">
    <source>
        <dbReference type="Proteomes" id="UP001595914"/>
    </source>
</evidence>
<accession>A0ABV9FVT5</accession>
<proteinExistence type="predicted"/>
<sequence>MSTVSTSPRRGRRVAAFALGALAVVAVASGCSSSEDSSSDATADQTAVVDTLSSYYSAFGADDGPKACGYLDPELAAKLATTGPDGTCESAVNAGHKNAGAEALTKLSELKYDATKVVVEGDTAKLSTKDVAELNGKATDSTAQIVLTRDGDNWKIVDLG</sequence>
<protein>
    <recommendedName>
        <fullName evidence="4">DUF4878 domain-containing protein</fullName>
    </recommendedName>
</protein>
<evidence type="ECO:0008006" key="4">
    <source>
        <dbReference type="Google" id="ProtNLM"/>
    </source>
</evidence>